<evidence type="ECO:0000313" key="1">
    <source>
        <dbReference type="EMBL" id="PKY51887.1"/>
    </source>
</evidence>
<dbReference type="AlphaFoldDB" id="A0A2I1GZ11"/>
<sequence>MKTVRHTFNIGDPLQEWLQRAAGLDSTSNSLPFRLPYLQDGEFEPDDLYSGTLTKAPL</sequence>
<reference evidence="1 2" key="1">
    <citation type="submission" date="2015-10" db="EMBL/GenBank/DDBJ databases">
        <title>Genome analyses suggest a sexual origin of heterokaryosis in a supposedly ancient asexual fungus.</title>
        <authorList>
            <person name="Ropars J."/>
            <person name="Sedzielewska K."/>
            <person name="Noel J."/>
            <person name="Charron P."/>
            <person name="Farinelli L."/>
            <person name="Marton T."/>
            <person name="Kruger M."/>
            <person name="Pelin A."/>
            <person name="Brachmann A."/>
            <person name="Corradi N."/>
        </authorList>
    </citation>
    <scope>NUCLEOTIDE SEQUENCE [LARGE SCALE GENOMIC DNA]</scope>
    <source>
        <strain evidence="1 2">A4</strain>
    </source>
</reference>
<evidence type="ECO:0000313" key="2">
    <source>
        <dbReference type="Proteomes" id="UP000234323"/>
    </source>
</evidence>
<name>A0A2I1GZ11_9GLOM</name>
<gene>
    <name evidence="1" type="ORF">RhiirA4_546824</name>
</gene>
<accession>A0A2I1GZ11</accession>
<organism evidence="1 2">
    <name type="scientific">Rhizophagus irregularis</name>
    <dbReference type="NCBI Taxonomy" id="588596"/>
    <lineage>
        <taxon>Eukaryota</taxon>
        <taxon>Fungi</taxon>
        <taxon>Fungi incertae sedis</taxon>
        <taxon>Mucoromycota</taxon>
        <taxon>Glomeromycotina</taxon>
        <taxon>Glomeromycetes</taxon>
        <taxon>Glomerales</taxon>
        <taxon>Glomeraceae</taxon>
        <taxon>Rhizophagus</taxon>
    </lineage>
</organism>
<keyword evidence="2" id="KW-1185">Reference proteome</keyword>
<dbReference type="Proteomes" id="UP000234323">
    <property type="component" value="Unassembled WGS sequence"/>
</dbReference>
<comment type="caution">
    <text evidence="1">The sequence shown here is derived from an EMBL/GenBank/DDBJ whole genome shotgun (WGS) entry which is preliminary data.</text>
</comment>
<dbReference type="EMBL" id="LLXI01001099">
    <property type="protein sequence ID" value="PKY51887.1"/>
    <property type="molecule type" value="Genomic_DNA"/>
</dbReference>
<protein>
    <submittedName>
        <fullName evidence="1">Uncharacterized protein</fullName>
    </submittedName>
</protein>
<proteinExistence type="predicted"/>